<comment type="caution">
    <text evidence="1">The sequence shown here is derived from an EMBL/GenBank/DDBJ whole genome shotgun (WGS) entry which is preliminary data.</text>
</comment>
<dbReference type="Proteomes" id="UP001060085">
    <property type="component" value="Linkage Group LG08"/>
</dbReference>
<dbReference type="EMBL" id="CM044708">
    <property type="protein sequence ID" value="KAI5651076.1"/>
    <property type="molecule type" value="Genomic_DNA"/>
</dbReference>
<gene>
    <name evidence="1" type="ORF">M9H77_37081</name>
</gene>
<name>A0ACB9ZUY1_CATRO</name>
<accession>A0ACB9ZUY1</accession>
<evidence type="ECO:0000313" key="2">
    <source>
        <dbReference type="Proteomes" id="UP001060085"/>
    </source>
</evidence>
<keyword evidence="2" id="KW-1185">Reference proteome</keyword>
<proteinExistence type="predicted"/>
<protein>
    <submittedName>
        <fullName evidence="1">Uncharacterized protein</fullName>
    </submittedName>
</protein>
<reference evidence="2" key="1">
    <citation type="journal article" date="2023" name="Nat. Plants">
        <title>Single-cell RNA sequencing provides a high-resolution roadmap for understanding the multicellular compartmentation of specialized metabolism.</title>
        <authorList>
            <person name="Sun S."/>
            <person name="Shen X."/>
            <person name="Li Y."/>
            <person name="Li Y."/>
            <person name="Wang S."/>
            <person name="Li R."/>
            <person name="Zhang H."/>
            <person name="Shen G."/>
            <person name="Guo B."/>
            <person name="Wei J."/>
            <person name="Xu J."/>
            <person name="St-Pierre B."/>
            <person name="Chen S."/>
            <person name="Sun C."/>
        </authorList>
    </citation>
    <scope>NUCLEOTIDE SEQUENCE [LARGE SCALE GENOMIC DNA]</scope>
</reference>
<organism evidence="1 2">
    <name type="scientific">Catharanthus roseus</name>
    <name type="common">Madagascar periwinkle</name>
    <name type="synonym">Vinca rosea</name>
    <dbReference type="NCBI Taxonomy" id="4058"/>
    <lineage>
        <taxon>Eukaryota</taxon>
        <taxon>Viridiplantae</taxon>
        <taxon>Streptophyta</taxon>
        <taxon>Embryophyta</taxon>
        <taxon>Tracheophyta</taxon>
        <taxon>Spermatophyta</taxon>
        <taxon>Magnoliopsida</taxon>
        <taxon>eudicotyledons</taxon>
        <taxon>Gunneridae</taxon>
        <taxon>Pentapetalae</taxon>
        <taxon>asterids</taxon>
        <taxon>lamiids</taxon>
        <taxon>Gentianales</taxon>
        <taxon>Apocynaceae</taxon>
        <taxon>Rauvolfioideae</taxon>
        <taxon>Vinceae</taxon>
        <taxon>Catharanthinae</taxon>
        <taxon>Catharanthus</taxon>
    </lineage>
</organism>
<sequence>MRRSAGELATQISRALISASNQRVPARLWTPPLEHTLHQLGCRDSLSPTLVARVIDPFLLNHPSLALGFFNWAAQQPGFSHTSSTYQAVLKSLSISRQFNSSEKLLKQVKDLKLHLEPSFYRSLIDSHLAGKKAHIAFSIFNQARPLISEIGSETCNSLLAALSSEGNLKSAHQVFEQMLGRDIALNTLGFGVFMWRFCRNAELGQILNLLDEVRKIDFSRINGSIIAVLVVHGLCSGSRAVDAICALEDLRKRDCKPDFIGYRIVAEGLREIGNVVDVEKVLKRKRKLGVAPRASDYKEFIFALISNRLLSEGKELAEAIVNGNFPIDGDVLNVLIGSVSIIDPCCAVSFLKFMLLKESLPTLNTLMKLSENLCKHDKVDELVEVFDILSMKEYFRDIQSYNVMITYLCNAGRIKEAYEALQEMKKKGLAPEISSYNALLEACCREDLLRPARRLWDEMFINGCSGTLKTYSIFIHKCLEIGQTEEAYRLFCQMIEKGITPNEIICTSLLRGLCQAQDLDAAFKVFSKSVEQDEMLAQTVFSAFIDCLCKKGFLVPALKLLSNQTCDVSNLDAHVTFLRFVATTGEVSLAIEHLKWIGDNSRWMLPALYDKGYFLNFLVTMEFSVGAASNERNTAKVSKVHAKIIIKIDAIIRRKETKRAQIHVKRNTAPDFGTFNRHAFNGLWHTIREWIDFRRQMSTLASSVK</sequence>
<evidence type="ECO:0000313" key="1">
    <source>
        <dbReference type="EMBL" id="KAI5651076.1"/>
    </source>
</evidence>